<organism evidence="1">
    <name type="scientific">bioreactor metagenome</name>
    <dbReference type="NCBI Taxonomy" id="1076179"/>
    <lineage>
        <taxon>unclassified sequences</taxon>
        <taxon>metagenomes</taxon>
        <taxon>ecological metagenomes</taxon>
    </lineage>
</organism>
<accession>A0A644Z6G3</accession>
<protein>
    <submittedName>
        <fullName evidence="1">Uncharacterized protein</fullName>
    </submittedName>
</protein>
<proteinExistence type="predicted"/>
<comment type="caution">
    <text evidence="1">The sequence shown here is derived from an EMBL/GenBank/DDBJ whole genome shotgun (WGS) entry which is preliminary data.</text>
</comment>
<reference evidence="1" key="1">
    <citation type="submission" date="2019-08" db="EMBL/GenBank/DDBJ databases">
        <authorList>
            <person name="Kucharzyk K."/>
            <person name="Murdoch R.W."/>
            <person name="Higgins S."/>
            <person name="Loffler F."/>
        </authorList>
    </citation>
    <scope>NUCLEOTIDE SEQUENCE</scope>
</reference>
<sequence length="387" mass="45000">MHLQNFRAKIAHDDCSVHRIGAVGCIDVDDVRIAGFLLQFADFVLKVAGADLRFGDIRIIDQILVFSGDVDIGEWFSVNPLHIIRAEEVHLIVLRRQFIEFVRNDETQRQSLHADFFIRILFFRGEEGHDVRMEYAQVHRAGPVALAQLVGIAEAVLEKLHDRHDTARRILDFFDWIARRPDIRQVHANASANAGQLQGTIDCTADAVHVICRLDQEARHQFPTAFSAGIQKGRRRRLVALMDHLFRQIDSQLLVPVSQKECIEDDPVFITLQITFAVVRLQRVLGIELVGRHERLETEFFVVRILHQLFDEIKRVFLQEFFFDVIVLDQIIQFFIQRIEEYRVRIHMLQEISSYGFLILMQRDGIINRTIDFIVQFIIGYIICFGY</sequence>
<evidence type="ECO:0000313" key="1">
    <source>
        <dbReference type="EMBL" id="MPM36199.1"/>
    </source>
</evidence>
<dbReference type="EMBL" id="VSSQ01007530">
    <property type="protein sequence ID" value="MPM36199.1"/>
    <property type="molecule type" value="Genomic_DNA"/>
</dbReference>
<dbReference type="AlphaFoldDB" id="A0A644Z6G3"/>
<name>A0A644Z6G3_9ZZZZ</name>
<gene>
    <name evidence="1" type="ORF">SDC9_82794</name>
</gene>